<sequence>MTSAHQYITLNDGNQVPWLAFGTGTALFGRDAEVLTEQAIRIGIIHLDGAQVYSNEDSLGRGIKASGKHRDELFITTKLNEDTAVDNIRPSLKQSLQKLGVDYVDLFLIHSPHGHNRRGTLPAVWKELEAIKKAGLSKSIGVSNFRVEDLKIVLDNAEIIPAVNQIELHPYVWKAAEPVVKFSQEHGIVIASFGGQSPVARAAGGPVDSVLEAIRQRLEGASQHPVTLGQVLIKWLRAKDAIVVTTSSKESRIKEFIKAFDVPDLSPAEVKEVDSVGSALHKRYFMRHVYGE</sequence>
<evidence type="ECO:0000313" key="9">
    <source>
        <dbReference type="Proteomes" id="UP000054549"/>
    </source>
</evidence>
<dbReference type="InterPro" id="IPR018170">
    <property type="entry name" value="Aldo/ket_reductase_CS"/>
</dbReference>
<evidence type="ECO:0000256" key="1">
    <source>
        <dbReference type="ARBA" id="ARBA00007905"/>
    </source>
</evidence>
<keyword evidence="9" id="KW-1185">Reference proteome</keyword>
<organism evidence="8 9">
    <name type="scientific">Amanita muscaria (strain Koide BX008)</name>
    <dbReference type="NCBI Taxonomy" id="946122"/>
    <lineage>
        <taxon>Eukaryota</taxon>
        <taxon>Fungi</taxon>
        <taxon>Dikarya</taxon>
        <taxon>Basidiomycota</taxon>
        <taxon>Agaricomycotina</taxon>
        <taxon>Agaricomycetes</taxon>
        <taxon>Agaricomycetidae</taxon>
        <taxon>Agaricales</taxon>
        <taxon>Pluteineae</taxon>
        <taxon>Amanitaceae</taxon>
        <taxon>Amanita</taxon>
    </lineage>
</organism>
<dbReference type="FunCoup" id="A0A0C2T218">
    <property type="interactions" value="205"/>
</dbReference>
<evidence type="ECO:0000313" key="8">
    <source>
        <dbReference type="EMBL" id="KIL69880.1"/>
    </source>
</evidence>
<proteinExistence type="inferred from homology"/>
<gene>
    <name evidence="8" type="ORF">M378DRAFT_712530</name>
</gene>
<accession>A0A0C2T218</accession>
<dbReference type="HOGENOM" id="CLU_023205_0_3_1"/>
<dbReference type="InterPro" id="IPR020471">
    <property type="entry name" value="AKR"/>
</dbReference>
<feature type="site" description="Lowers pKa of active site Tyr" evidence="6">
    <location>
        <position position="78"/>
    </location>
</feature>
<comment type="similarity">
    <text evidence="1">Belongs to the aldo/keto reductase family.</text>
</comment>
<dbReference type="Proteomes" id="UP000054549">
    <property type="component" value="Unassembled WGS sequence"/>
</dbReference>
<dbReference type="AlphaFoldDB" id="A0A0C2T218"/>
<dbReference type="OrthoDB" id="416253at2759"/>
<dbReference type="Pfam" id="PF00248">
    <property type="entry name" value="Aldo_ket_red"/>
    <property type="match status" value="1"/>
</dbReference>
<evidence type="ECO:0000256" key="4">
    <source>
        <dbReference type="PIRSR" id="PIRSR000097-1"/>
    </source>
</evidence>
<feature type="active site" description="Proton donor" evidence="4">
    <location>
        <position position="53"/>
    </location>
</feature>
<dbReference type="PANTHER" id="PTHR43827:SF3">
    <property type="entry name" value="NADP-DEPENDENT OXIDOREDUCTASE DOMAIN-CONTAINING PROTEIN"/>
    <property type="match status" value="1"/>
</dbReference>
<dbReference type="PIRSF" id="PIRSF000097">
    <property type="entry name" value="AKR"/>
    <property type="match status" value="1"/>
</dbReference>
<dbReference type="SUPFAM" id="SSF51430">
    <property type="entry name" value="NAD(P)-linked oxidoreductase"/>
    <property type="match status" value="1"/>
</dbReference>
<dbReference type="Gene3D" id="3.20.20.100">
    <property type="entry name" value="NADP-dependent oxidoreductase domain"/>
    <property type="match status" value="1"/>
</dbReference>
<dbReference type="InterPro" id="IPR036812">
    <property type="entry name" value="NAD(P)_OxRdtase_dom_sf"/>
</dbReference>
<dbReference type="PANTHER" id="PTHR43827">
    <property type="entry name" value="2,5-DIKETO-D-GLUCONIC ACID REDUCTASE"/>
    <property type="match status" value="1"/>
</dbReference>
<dbReference type="EMBL" id="KN818225">
    <property type="protein sequence ID" value="KIL69880.1"/>
    <property type="molecule type" value="Genomic_DNA"/>
</dbReference>
<dbReference type="PRINTS" id="PR00069">
    <property type="entry name" value="ALDKETRDTASE"/>
</dbReference>
<dbReference type="STRING" id="946122.A0A0C2T218"/>
<dbReference type="GO" id="GO:0016616">
    <property type="term" value="F:oxidoreductase activity, acting on the CH-OH group of donors, NAD or NADP as acceptor"/>
    <property type="evidence" value="ECO:0007669"/>
    <property type="project" value="UniProtKB-ARBA"/>
</dbReference>
<keyword evidence="3" id="KW-0560">Oxidoreductase</keyword>
<feature type="binding site" evidence="5">
    <location>
        <position position="110"/>
    </location>
    <ligand>
        <name>substrate</name>
    </ligand>
</feature>
<name>A0A0C2T218_AMAMK</name>
<dbReference type="InterPro" id="IPR044494">
    <property type="entry name" value="AKR3C2/3"/>
</dbReference>
<evidence type="ECO:0000256" key="5">
    <source>
        <dbReference type="PIRSR" id="PIRSR000097-2"/>
    </source>
</evidence>
<reference evidence="8 9" key="1">
    <citation type="submission" date="2014-04" db="EMBL/GenBank/DDBJ databases">
        <title>Evolutionary Origins and Diversification of the Mycorrhizal Mutualists.</title>
        <authorList>
            <consortium name="DOE Joint Genome Institute"/>
            <consortium name="Mycorrhizal Genomics Consortium"/>
            <person name="Kohler A."/>
            <person name="Kuo A."/>
            <person name="Nagy L.G."/>
            <person name="Floudas D."/>
            <person name="Copeland A."/>
            <person name="Barry K.W."/>
            <person name="Cichocki N."/>
            <person name="Veneault-Fourrey C."/>
            <person name="LaButti K."/>
            <person name="Lindquist E.A."/>
            <person name="Lipzen A."/>
            <person name="Lundell T."/>
            <person name="Morin E."/>
            <person name="Murat C."/>
            <person name="Riley R."/>
            <person name="Ohm R."/>
            <person name="Sun H."/>
            <person name="Tunlid A."/>
            <person name="Henrissat B."/>
            <person name="Grigoriev I.V."/>
            <person name="Hibbett D.S."/>
            <person name="Martin F."/>
        </authorList>
    </citation>
    <scope>NUCLEOTIDE SEQUENCE [LARGE SCALE GENOMIC DNA]</scope>
    <source>
        <strain evidence="8 9">Koide BX008</strain>
    </source>
</reference>
<protein>
    <recommendedName>
        <fullName evidence="7">NADP-dependent oxidoreductase domain-containing protein</fullName>
    </recommendedName>
</protein>
<dbReference type="GO" id="GO:0016652">
    <property type="term" value="F:oxidoreductase activity, acting on NAD(P)H as acceptor"/>
    <property type="evidence" value="ECO:0007669"/>
    <property type="project" value="InterPro"/>
</dbReference>
<dbReference type="InterPro" id="IPR023210">
    <property type="entry name" value="NADP_OxRdtase_dom"/>
</dbReference>
<evidence type="ECO:0000256" key="6">
    <source>
        <dbReference type="PIRSR" id="PIRSR000097-3"/>
    </source>
</evidence>
<dbReference type="PROSITE" id="PS00062">
    <property type="entry name" value="ALDOKETO_REDUCTASE_2"/>
    <property type="match status" value="1"/>
</dbReference>
<evidence type="ECO:0000259" key="7">
    <source>
        <dbReference type="Pfam" id="PF00248"/>
    </source>
</evidence>
<evidence type="ECO:0000256" key="3">
    <source>
        <dbReference type="ARBA" id="ARBA00023002"/>
    </source>
</evidence>
<dbReference type="CDD" id="cd19120">
    <property type="entry name" value="AKR_AKR3C2-3"/>
    <property type="match status" value="1"/>
</dbReference>
<feature type="domain" description="NADP-dependent oxidoreductase" evidence="7">
    <location>
        <begin position="30"/>
        <end position="276"/>
    </location>
</feature>
<keyword evidence="2" id="KW-0521">NADP</keyword>
<dbReference type="InParanoid" id="A0A0C2T218"/>
<evidence type="ECO:0000256" key="2">
    <source>
        <dbReference type="ARBA" id="ARBA00022857"/>
    </source>
</evidence>